<proteinExistence type="predicted"/>
<sequence length="88" mass="9643">MQQANNKEAPTPTLHQLIRGLGRRTNVINDALKLLEQRGHTFSKSAVYTTINRNGTNNATIEAALLDAIEAERSKKDSSTARRQALAA</sequence>
<organism evidence="1 2">
    <name type="scientific">Hymenobacter polaris</name>
    <dbReference type="NCBI Taxonomy" id="2682546"/>
    <lineage>
        <taxon>Bacteria</taxon>
        <taxon>Pseudomonadati</taxon>
        <taxon>Bacteroidota</taxon>
        <taxon>Cytophagia</taxon>
        <taxon>Cytophagales</taxon>
        <taxon>Hymenobacteraceae</taxon>
        <taxon>Hymenobacter</taxon>
    </lineage>
</organism>
<protein>
    <submittedName>
        <fullName evidence="1">Uncharacterized protein</fullName>
    </submittedName>
</protein>
<evidence type="ECO:0000313" key="1">
    <source>
        <dbReference type="EMBL" id="NML65895.1"/>
    </source>
</evidence>
<name>A0A7Y0FMY2_9BACT</name>
<accession>A0A7Y0FMY2</accession>
<evidence type="ECO:0000313" key="2">
    <source>
        <dbReference type="Proteomes" id="UP000559626"/>
    </source>
</evidence>
<dbReference type="RefSeq" id="WP_169531510.1">
    <property type="nucleotide sequence ID" value="NZ_JABBGH010000002.1"/>
</dbReference>
<dbReference type="Proteomes" id="UP000559626">
    <property type="component" value="Unassembled WGS sequence"/>
</dbReference>
<dbReference type="AlphaFoldDB" id="A0A7Y0FMY2"/>
<comment type="caution">
    <text evidence="1">The sequence shown here is derived from an EMBL/GenBank/DDBJ whole genome shotgun (WGS) entry which is preliminary data.</text>
</comment>
<dbReference type="EMBL" id="JABBGH010000002">
    <property type="protein sequence ID" value="NML65895.1"/>
    <property type="molecule type" value="Genomic_DNA"/>
</dbReference>
<reference evidence="1 2" key="1">
    <citation type="submission" date="2020-04" db="EMBL/GenBank/DDBJ databases">
        <title>Hymenobacter polaris sp. nov., isolated from Arctic soil.</title>
        <authorList>
            <person name="Dahal R.H."/>
        </authorList>
    </citation>
    <scope>NUCLEOTIDE SEQUENCE [LARGE SCALE GENOMIC DNA]</scope>
    <source>
        <strain evidence="1 2">RP-2-7</strain>
    </source>
</reference>
<keyword evidence="2" id="KW-1185">Reference proteome</keyword>
<gene>
    <name evidence="1" type="ORF">HHL22_11830</name>
</gene>